<dbReference type="AlphaFoldDB" id="A0A6N4UWP3"/>
<protein>
    <submittedName>
        <fullName evidence="3">Uncharacterized protein</fullName>
    </submittedName>
</protein>
<keyword evidence="4" id="KW-1185">Reference proteome</keyword>
<dbReference type="KEGG" id="malv:MALV_32220"/>
<accession>A0A6N4UWP3</accession>
<dbReference type="Proteomes" id="UP000466906">
    <property type="component" value="Chromosome"/>
</dbReference>
<dbReference type="EMBL" id="AP022565">
    <property type="protein sequence ID" value="BBX28097.1"/>
    <property type="molecule type" value="Genomic_DNA"/>
</dbReference>
<reference evidence="3 4" key="1">
    <citation type="journal article" date="2019" name="Emerg. Microbes Infect.">
        <title>Comprehensive subspecies identification of 175 nontuberculous mycobacteria species based on 7547 genomic profiles.</title>
        <authorList>
            <person name="Matsumoto Y."/>
            <person name="Kinjo T."/>
            <person name="Motooka D."/>
            <person name="Nabeya D."/>
            <person name="Jung N."/>
            <person name="Uechi K."/>
            <person name="Horii T."/>
            <person name="Iida T."/>
            <person name="Fujita J."/>
            <person name="Nakamura S."/>
        </authorList>
    </citation>
    <scope>NUCLEOTIDE SEQUENCE [LARGE SCALE GENOMIC DNA]</scope>
    <source>
        <strain evidence="3 4">JCM 12272</strain>
    </source>
</reference>
<proteinExistence type="predicted"/>
<organism evidence="3 4">
    <name type="scientific">Mycolicibacterium alvei</name>
    <dbReference type="NCBI Taxonomy" id="67081"/>
    <lineage>
        <taxon>Bacteria</taxon>
        <taxon>Bacillati</taxon>
        <taxon>Actinomycetota</taxon>
        <taxon>Actinomycetes</taxon>
        <taxon>Mycobacteriales</taxon>
        <taxon>Mycobacteriaceae</taxon>
        <taxon>Mycolicibacterium</taxon>
    </lineage>
</organism>
<feature type="region of interest" description="Disordered" evidence="1">
    <location>
        <begin position="77"/>
        <end position="102"/>
    </location>
</feature>
<feature type="chain" id="PRO_5027010520" evidence="2">
    <location>
        <begin position="30"/>
        <end position="102"/>
    </location>
</feature>
<evidence type="ECO:0000313" key="3">
    <source>
        <dbReference type="EMBL" id="BBX28097.1"/>
    </source>
</evidence>
<gene>
    <name evidence="3" type="ORF">MALV_32220</name>
</gene>
<evidence type="ECO:0000313" key="4">
    <source>
        <dbReference type="Proteomes" id="UP000466906"/>
    </source>
</evidence>
<feature type="compositionally biased region" description="Gly residues" evidence="1">
    <location>
        <begin position="84"/>
        <end position="94"/>
    </location>
</feature>
<feature type="signal peptide" evidence="2">
    <location>
        <begin position="1"/>
        <end position="29"/>
    </location>
</feature>
<evidence type="ECO:0000256" key="1">
    <source>
        <dbReference type="SAM" id="MobiDB-lite"/>
    </source>
</evidence>
<evidence type="ECO:0000256" key="2">
    <source>
        <dbReference type="SAM" id="SignalP"/>
    </source>
</evidence>
<name>A0A6N4UWP3_9MYCO</name>
<sequence>MRSMWRPVLLGLTGLTIPIAIFVAPPAAADCVDAGGSTVCAQGTVRGGGPEAPKAGPYYPYYCTDAWSCGDWGLDINIDPGPPDNGGGGGGGGWRPNRPGRP</sequence>
<keyword evidence="2" id="KW-0732">Signal</keyword>